<comment type="caution">
    <text evidence="2">The sequence shown here is derived from an EMBL/GenBank/DDBJ whole genome shotgun (WGS) entry which is preliminary data.</text>
</comment>
<evidence type="ECO:0000313" key="2">
    <source>
        <dbReference type="EMBL" id="KAG0141296.1"/>
    </source>
</evidence>
<sequence length="186" mass="20981">MTSNRALERLTGGASGGQSFTYFRQRPGTMMGLPGGWLIKLNDARGSPFTIHVDLFSRESEQTKALTRQITFMWTRAILRFLIGSSLMQATLFLGAGLLVCEELENRTYEVMRLRPGFIDLYLYHQTARSPPHSHREPGAPPSPLLYRKVKKLSLDQKLIRSPTSVSKPNKKLERNLHGLARAIVT</sequence>
<keyword evidence="1" id="KW-0472">Membrane</keyword>
<dbReference type="EMBL" id="MU167392">
    <property type="protein sequence ID" value="KAG0141296.1"/>
    <property type="molecule type" value="Genomic_DNA"/>
</dbReference>
<feature type="transmembrane region" description="Helical" evidence="1">
    <location>
        <begin position="78"/>
        <end position="100"/>
    </location>
</feature>
<accession>A0A9P6N7G5</accession>
<dbReference type="Proteomes" id="UP000886653">
    <property type="component" value="Unassembled WGS sequence"/>
</dbReference>
<proteinExistence type="predicted"/>
<keyword evidence="3" id="KW-1185">Reference proteome</keyword>
<keyword evidence="1" id="KW-1133">Transmembrane helix</keyword>
<evidence type="ECO:0000313" key="3">
    <source>
        <dbReference type="Proteomes" id="UP000886653"/>
    </source>
</evidence>
<dbReference type="AlphaFoldDB" id="A0A9P6N7G5"/>
<keyword evidence="1" id="KW-0812">Transmembrane</keyword>
<evidence type="ECO:0000256" key="1">
    <source>
        <dbReference type="SAM" id="Phobius"/>
    </source>
</evidence>
<name>A0A9P6N7G5_9BASI</name>
<protein>
    <submittedName>
        <fullName evidence="2">Uncharacterized protein</fullName>
    </submittedName>
</protein>
<organism evidence="2 3">
    <name type="scientific">Cronartium quercuum f. sp. fusiforme G11</name>
    <dbReference type="NCBI Taxonomy" id="708437"/>
    <lineage>
        <taxon>Eukaryota</taxon>
        <taxon>Fungi</taxon>
        <taxon>Dikarya</taxon>
        <taxon>Basidiomycota</taxon>
        <taxon>Pucciniomycotina</taxon>
        <taxon>Pucciniomycetes</taxon>
        <taxon>Pucciniales</taxon>
        <taxon>Coleosporiaceae</taxon>
        <taxon>Cronartium</taxon>
    </lineage>
</organism>
<gene>
    <name evidence="2" type="ORF">CROQUDRAFT_98925</name>
</gene>
<reference evidence="2" key="1">
    <citation type="submission" date="2013-11" db="EMBL/GenBank/DDBJ databases">
        <title>Genome sequence of the fusiform rust pathogen reveals effectors for host alternation and coevolution with pine.</title>
        <authorList>
            <consortium name="DOE Joint Genome Institute"/>
            <person name="Smith K."/>
            <person name="Pendleton A."/>
            <person name="Kubisiak T."/>
            <person name="Anderson C."/>
            <person name="Salamov A."/>
            <person name="Aerts A."/>
            <person name="Riley R."/>
            <person name="Clum A."/>
            <person name="Lindquist E."/>
            <person name="Ence D."/>
            <person name="Campbell M."/>
            <person name="Kronenberg Z."/>
            <person name="Feau N."/>
            <person name="Dhillon B."/>
            <person name="Hamelin R."/>
            <person name="Burleigh J."/>
            <person name="Smith J."/>
            <person name="Yandell M."/>
            <person name="Nelson C."/>
            <person name="Grigoriev I."/>
            <person name="Davis J."/>
        </authorList>
    </citation>
    <scope>NUCLEOTIDE SEQUENCE</scope>
    <source>
        <strain evidence="2">G11</strain>
    </source>
</reference>